<evidence type="ECO:0000313" key="1">
    <source>
        <dbReference type="EMBL" id="RYR07194.1"/>
    </source>
</evidence>
<proteinExistence type="predicted"/>
<evidence type="ECO:0000313" key="2">
    <source>
        <dbReference type="Proteomes" id="UP000289738"/>
    </source>
</evidence>
<dbReference type="InterPro" id="IPR036691">
    <property type="entry name" value="Endo/exonu/phosph_ase_sf"/>
</dbReference>
<sequence length="113" mass="12354">MFTTRLALTEASLKKLGASLGDICSLNSNINLPWCLLGDFDATLHDYERRGGAGNNRNGACKDFQECVSQNGLLDLGYSDFFDVSGDWDEKKLQECLPKQVVDVILAISPPSP</sequence>
<keyword evidence="2" id="KW-1185">Reference proteome</keyword>
<organism evidence="1 2">
    <name type="scientific">Arachis hypogaea</name>
    <name type="common">Peanut</name>
    <dbReference type="NCBI Taxonomy" id="3818"/>
    <lineage>
        <taxon>Eukaryota</taxon>
        <taxon>Viridiplantae</taxon>
        <taxon>Streptophyta</taxon>
        <taxon>Embryophyta</taxon>
        <taxon>Tracheophyta</taxon>
        <taxon>Spermatophyta</taxon>
        <taxon>Magnoliopsida</taxon>
        <taxon>eudicotyledons</taxon>
        <taxon>Gunneridae</taxon>
        <taxon>Pentapetalae</taxon>
        <taxon>rosids</taxon>
        <taxon>fabids</taxon>
        <taxon>Fabales</taxon>
        <taxon>Fabaceae</taxon>
        <taxon>Papilionoideae</taxon>
        <taxon>50 kb inversion clade</taxon>
        <taxon>dalbergioids sensu lato</taxon>
        <taxon>Dalbergieae</taxon>
        <taxon>Pterocarpus clade</taxon>
        <taxon>Arachis</taxon>
    </lineage>
</organism>
<gene>
    <name evidence="1" type="ORF">Ahy_B05g074510</name>
</gene>
<reference evidence="1 2" key="1">
    <citation type="submission" date="2019-01" db="EMBL/GenBank/DDBJ databases">
        <title>Sequencing of cultivated peanut Arachis hypogaea provides insights into genome evolution and oil improvement.</title>
        <authorList>
            <person name="Chen X."/>
        </authorList>
    </citation>
    <scope>NUCLEOTIDE SEQUENCE [LARGE SCALE GENOMIC DNA]</scope>
    <source>
        <strain evidence="2">cv. Fuhuasheng</strain>
        <tissue evidence="1">Leaves</tissue>
    </source>
</reference>
<dbReference type="Proteomes" id="UP000289738">
    <property type="component" value="Chromosome B05"/>
</dbReference>
<accession>A0A444YZE3</accession>
<protein>
    <submittedName>
        <fullName evidence="1">Uncharacterized protein</fullName>
    </submittedName>
</protein>
<name>A0A444YZE3_ARAHY</name>
<dbReference type="AlphaFoldDB" id="A0A444YZE3"/>
<dbReference type="EMBL" id="SDMP01000015">
    <property type="protein sequence ID" value="RYR07194.1"/>
    <property type="molecule type" value="Genomic_DNA"/>
</dbReference>
<comment type="caution">
    <text evidence="1">The sequence shown here is derived from an EMBL/GenBank/DDBJ whole genome shotgun (WGS) entry which is preliminary data.</text>
</comment>
<dbReference type="Gene3D" id="3.60.10.10">
    <property type="entry name" value="Endonuclease/exonuclease/phosphatase"/>
    <property type="match status" value="1"/>
</dbReference>